<evidence type="ECO:0000259" key="2">
    <source>
        <dbReference type="Pfam" id="PF01243"/>
    </source>
</evidence>
<dbReference type="SUPFAM" id="SSF50475">
    <property type="entry name" value="FMN-binding split barrel"/>
    <property type="match status" value="1"/>
</dbReference>
<protein>
    <submittedName>
        <fullName evidence="3">Pyridoxamine 5-phosphate oxidase</fullName>
    </submittedName>
</protein>
<gene>
    <name evidence="3" type="ORF">ACM01_28595</name>
</gene>
<dbReference type="InterPro" id="IPR011576">
    <property type="entry name" value="Pyridox_Oxase_N"/>
</dbReference>
<reference evidence="3 4" key="1">
    <citation type="submission" date="2015-06" db="EMBL/GenBank/DDBJ databases">
        <authorList>
            <person name="Ju K.-S."/>
            <person name="Doroghazi J.R."/>
            <person name="Metcalf W.W."/>
        </authorList>
    </citation>
    <scope>NUCLEOTIDE SEQUENCE [LARGE SCALE GENOMIC DNA]</scope>
    <source>
        <strain evidence="3 4">NRRL 3414</strain>
    </source>
</reference>
<dbReference type="PANTHER" id="PTHR35176">
    <property type="entry name" value="HEME OXYGENASE HI_0854-RELATED"/>
    <property type="match status" value="1"/>
</dbReference>
<dbReference type="Proteomes" id="UP000037432">
    <property type="component" value="Unassembled WGS sequence"/>
</dbReference>
<dbReference type="GO" id="GO:0005829">
    <property type="term" value="C:cytosol"/>
    <property type="evidence" value="ECO:0007669"/>
    <property type="project" value="TreeGrafter"/>
</dbReference>
<dbReference type="InterPro" id="IPR052019">
    <property type="entry name" value="F420H2_bilvrd_red/Heme_oxyg"/>
</dbReference>
<dbReference type="PATRIC" id="fig|1938.3.peg.5321"/>
<proteinExistence type="predicted"/>
<dbReference type="Pfam" id="PF01243">
    <property type="entry name" value="PNPOx_N"/>
    <property type="match status" value="1"/>
</dbReference>
<dbReference type="AlphaFoldDB" id="A0A0J7Z7P6"/>
<dbReference type="NCBIfam" id="TIGR03618">
    <property type="entry name" value="Rv1155_F420"/>
    <property type="match status" value="1"/>
</dbReference>
<dbReference type="EMBL" id="LFNT01000039">
    <property type="protein sequence ID" value="KMS71213.1"/>
    <property type="molecule type" value="Genomic_DNA"/>
</dbReference>
<evidence type="ECO:0000313" key="3">
    <source>
        <dbReference type="EMBL" id="KMS71213.1"/>
    </source>
</evidence>
<dbReference type="InterPro" id="IPR012349">
    <property type="entry name" value="Split_barrel_FMN-bd"/>
</dbReference>
<organism evidence="3 4">
    <name type="scientific">Streptomyces viridochromogenes</name>
    <dbReference type="NCBI Taxonomy" id="1938"/>
    <lineage>
        <taxon>Bacteria</taxon>
        <taxon>Bacillati</taxon>
        <taxon>Actinomycetota</taxon>
        <taxon>Actinomycetes</taxon>
        <taxon>Kitasatosporales</taxon>
        <taxon>Streptomycetaceae</taxon>
        <taxon>Streptomyces</taxon>
    </lineage>
</organism>
<evidence type="ECO:0000256" key="1">
    <source>
        <dbReference type="ARBA" id="ARBA00023002"/>
    </source>
</evidence>
<dbReference type="PANTHER" id="PTHR35176:SF1">
    <property type="entry name" value="F420H(2)-DEPENDENT BILIVERDIN REDUCTASE"/>
    <property type="match status" value="1"/>
</dbReference>
<dbReference type="GO" id="GO:0070967">
    <property type="term" value="F:coenzyme F420 binding"/>
    <property type="evidence" value="ECO:0007669"/>
    <property type="project" value="TreeGrafter"/>
</dbReference>
<feature type="domain" description="Pyridoxamine 5'-phosphate oxidase N-terminal" evidence="2">
    <location>
        <begin position="8"/>
        <end position="133"/>
    </location>
</feature>
<dbReference type="Gene3D" id="2.30.110.10">
    <property type="entry name" value="Electron Transport, Fmn-binding Protein, Chain A"/>
    <property type="match status" value="1"/>
</dbReference>
<comment type="caution">
    <text evidence="3">The sequence shown here is derived from an EMBL/GenBank/DDBJ whole genome shotgun (WGS) entry which is preliminary data.</text>
</comment>
<dbReference type="OrthoDB" id="159383at2"/>
<dbReference type="RefSeq" id="WP_048584264.1">
    <property type="nucleotide sequence ID" value="NZ_LFNT01000039.1"/>
</dbReference>
<evidence type="ECO:0000313" key="4">
    <source>
        <dbReference type="Proteomes" id="UP000037432"/>
    </source>
</evidence>
<sequence length="141" mass="15596">MRKMTGERWRAFVTHGTRTGKLSTVRADGSPHVTPVWFLLDGDDIVLTTEKDGVKGRNLARDGRFALCVDDDRPPYAFVVLQGRAETSANPDEMLHWGGLLGARYMGEERTREYAARNGGPGNLLVRAHIDKVIAFNGIAD</sequence>
<dbReference type="GO" id="GO:0016627">
    <property type="term" value="F:oxidoreductase activity, acting on the CH-CH group of donors"/>
    <property type="evidence" value="ECO:0007669"/>
    <property type="project" value="TreeGrafter"/>
</dbReference>
<dbReference type="InterPro" id="IPR019920">
    <property type="entry name" value="F420-binding_dom_put"/>
</dbReference>
<name>A0A0J7Z7P6_STRVR</name>
<keyword evidence="1" id="KW-0560">Oxidoreductase</keyword>
<accession>A0A0J7Z7P6</accession>